<organism evidence="3 4">
    <name type="scientific">Glossina pallidipes</name>
    <name type="common">Tsetse fly</name>
    <dbReference type="NCBI Taxonomy" id="7398"/>
    <lineage>
        <taxon>Eukaryota</taxon>
        <taxon>Metazoa</taxon>
        <taxon>Ecdysozoa</taxon>
        <taxon>Arthropoda</taxon>
        <taxon>Hexapoda</taxon>
        <taxon>Insecta</taxon>
        <taxon>Pterygota</taxon>
        <taxon>Neoptera</taxon>
        <taxon>Endopterygota</taxon>
        <taxon>Diptera</taxon>
        <taxon>Brachycera</taxon>
        <taxon>Muscomorpha</taxon>
        <taxon>Hippoboscoidea</taxon>
        <taxon>Glossinidae</taxon>
        <taxon>Glossina</taxon>
    </lineage>
</organism>
<feature type="compositionally biased region" description="Basic residues" evidence="1">
    <location>
        <begin position="12"/>
        <end position="27"/>
    </location>
</feature>
<evidence type="ECO:0000256" key="1">
    <source>
        <dbReference type="SAM" id="MobiDB-lite"/>
    </source>
</evidence>
<keyword evidence="2" id="KW-0812">Transmembrane</keyword>
<evidence type="ECO:0000313" key="4">
    <source>
        <dbReference type="Proteomes" id="UP000092445"/>
    </source>
</evidence>
<accession>A0A1A9Z4J7</accession>
<keyword evidence="4" id="KW-1185">Reference proteome</keyword>
<dbReference type="EnsemblMetazoa" id="GPAI003758-RA">
    <property type="protein sequence ID" value="GPAI003758-PA"/>
    <property type="gene ID" value="GPAI003758"/>
</dbReference>
<feature type="compositionally biased region" description="Polar residues" evidence="1">
    <location>
        <begin position="1"/>
        <end position="10"/>
    </location>
</feature>
<feature type="transmembrane region" description="Helical" evidence="2">
    <location>
        <begin position="77"/>
        <end position="97"/>
    </location>
</feature>
<keyword evidence="2" id="KW-1133">Transmembrane helix</keyword>
<proteinExistence type="predicted"/>
<reference evidence="4" key="1">
    <citation type="submission" date="2014-03" db="EMBL/GenBank/DDBJ databases">
        <authorList>
            <person name="Aksoy S."/>
            <person name="Warren W."/>
            <person name="Wilson R.K."/>
        </authorList>
    </citation>
    <scope>NUCLEOTIDE SEQUENCE [LARGE SCALE GENOMIC DNA]</scope>
    <source>
        <strain evidence="4">IAEA</strain>
    </source>
</reference>
<keyword evidence="2" id="KW-0472">Membrane</keyword>
<name>A0A1A9Z4J7_GLOPL</name>
<sequence length="99" mass="11415">MSDARTNGRPQSKIHHDLRIHRARRKPVDRPWNSQKQAVETGDGYQGKLVDRVYSHRYSDKFLVALTQVSHSGVSQVYVMSMSLGIYLQAIAFYNLYFA</sequence>
<dbReference type="VEuPathDB" id="VectorBase:GPAI003758"/>
<dbReference type="AlphaFoldDB" id="A0A1A9Z4J7"/>
<feature type="region of interest" description="Disordered" evidence="1">
    <location>
        <begin position="1"/>
        <end position="40"/>
    </location>
</feature>
<evidence type="ECO:0000256" key="2">
    <source>
        <dbReference type="SAM" id="Phobius"/>
    </source>
</evidence>
<protein>
    <submittedName>
        <fullName evidence="3">Uncharacterized protein</fullName>
    </submittedName>
</protein>
<dbReference type="Proteomes" id="UP000092445">
    <property type="component" value="Unassembled WGS sequence"/>
</dbReference>
<reference evidence="3" key="2">
    <citation type="submission" date="2020-05" db="UniProtKB">
        <authorList>
            <consortium name="EnsemblMetazoa"/>
        </authorList>
    </citation>
    <scope>IDENTIFICATION</scope>
    <source>
        <strain evidence="3">IAEA</strain>
    </source>
</reference>
<evidence type="ECO:0000313" key="3">
    <source>
        <dbReference type="EnsemblMetazoa" id="GPAI003758-PA"/>
    </source>
</evidence>